<evidence type="ECO:0000259" key="3">
    <source>
        <dbReference type="Pfam" id="PF06580"/>
    </source>
</evidence>
<reference evidence="5" key="1">
    <citation type="journal article" date="2019" name="Int. J. Syst. Evol. Microbiol.">
        <title>The Global Catalogue of Microorganisms (GCM) 10K type strain sequencing project: providing services to taxonomists for standard genome sequencing and annotation.</title>
        <authorList>
            <consortium name="The Broad Institute Genomics Platform"/>
            <consortium name="The Broad Institute Genome Sequencing Center for Infectious Disease"/>
            <person name="Wu L."/>
            <person name="Ma J."/>
        </authorList>
    </citation>
    <scope>NUCLEOTIDE SEQUENCE [LARGE SCALE GENOMIC DNA]</scope>
    <source>
        <strain evidence="5">CCUG 57263</strain>
    </source>
</reference>
<evidence type="ECO:0000313" key="4">
    <source>
        <dbReference type="EMBL" id="MFD0870882.1"/>
    </source>
</evidence>
<feature type="domain" description="Histidine kinase/HSP90-like ATPase" evidence="2">
    <location>
        <begin position="427"/>
        <end position="542"/>
    </location>
</feature>
<comment type="caution">
    <text evidence="4">The sequence shown here is derived from an EMBL/GenBank/DDBJ whole genome shotgun (WGS) entry which is preliminary data.</text>
</comment>
<keyword evidence="5" id="KW-1185">Reference proteome</keyword>
<feature type="domain" description="Signal transduction histidine kinase internal region" evidence="3">
    <location>
        <begin position="331"/>
        <end position="408"/>
    </location>
</feature>
<dbReference type="Pfam" id="PF02518">
    <property type="entry name" value="HATPase_c"/>
    <property type="match status" value="1"/>
</dbReference>
<dbReference type="Gene3D" id="3.30.565.10">
    <property type="entry name" value="Histidine kinase-like ATPase, C-terminal domain"/>
    <property type="match status" value="1"/>
</dbReference>
<keyword evidence="1" id="KW-1133">Transmembrane helix</keyword>
<dbReference type="PANTHER" id="PTHR34220:SF7">
    <property type="entry name" value="SENSOR HISTIDINE KINASE YPDA"/>
    <property type="match status" value="1"/>
</dbReference>
<keyword evidence="1" id="KW-0812">Transmembrane</keyword>
<dbReference type="Proteomes" id="UP001597120">
    <property type="component" value="Unassembled WGS sequence"/>
</dbReference>
<feature type="transmembrane region" description="Helical" evidence="1">
    <location>
        <begin position="12"/>
        <end position="31"/>
    </location>
</feature>
<evidence type="ECO:0000259" key="2">
    <source>
        <dbReference type="Pfam" id="PF02518"/>
    </source>
</evidence>
<keyword evidence="4" id="KW-0808">Transferase</keyword>
<dbReference type="Gene3D" id="3.30.450.20">
    <property type="entry name" value="PAS domain"/>
    <property type="match status" value="1"/>
</dbReference>
<dbReference type="Pfam" id="PF06580">
    <property type="entry name" value="His_kinase"/>
    <property type="match status" value="1"/>
</dbReference>
<evidence type="ECO:0000256" key="1">
    <source>
        <dbReference type="SAM" id="Phobius"/>
    </source>
</evidence>
<protein>
    <submittedName>
        <fullName evidence="4">Sensor histidine kinase</fullName>
        <ecNumber evidence="4">2.7.13.3</ecNumber>
    </submittedName>
</protein>
<accession>A0ABW3DBI9</accession>
<keyword evidence="1" id="KW-0472">Membrane</keyword>
<dbReference type="SUPFAM" id="SSF55874">
    <property type="entry name" value="ATPase domain of HSP90 chaperone/DNA topoisomerase II/histidine kinase"/>
    <property type="match status" value="1"/>
</dbReference>
<dbReference type="EC" id="2.7.13.3" evidence="4"/>
<dbReference type="PANTHER" id="PTHR34220">
    <property type="entry name" value="SENSOR HISTIDINE KINASE YPDA"/>
    <property type="match status" value="1"/>
</dbReference>
<feature type="transmembrane region" description="Helical" evidence="1">
    <location>
        <begin position="281"/>
        <end position="300"/>
    </location>
</feature>
<name>A0ABW3DBI9_9BACL</name>
<dbReference type="InterPro" id="IPR003594">
    <property type="entry name" value="HATPase_dom"/>
</dbReference>
<evidence type="ECO:0000313" key="5">
    <source>
        <dbReference type="Proteomes" id="UP001597120"/>
    </source>
</evidence>
<organism evidence="4 5">
    <name type="scientific">Paenibacillus residui</name>
    <dbReference type="NCBI Taxonomy" id="629724"/>
    <lineage>
        <taxon>Bacteria</taxon>
        <taxon>Bacillati</taxon>
        <taxon>Bacillota</taxon>
        <taxon>Bacilli</taxon>
        <taxon>Bacillales</taxon>
        <taxon>Paenibacillaceae</taxon>
        <taxon>Paenibacillus</taxon>
    </lineage>
</organism>
<proteinExistence type="predicted"/>
<dbReference type="GO" id="GO:0004673">
    <property type="term" value="F:protein histidine kinase activity"/>
    <property type="evidence" value="ECO:0007669"/>
    <property type="project" value="UniProtKB-EC"/>
</dbReference>
<sequence length="556" mass="64242">MKPLSVKQKLTLYFIVFFCLPFLLIGFIWNFESTRTIEQSAIYFNEQLVQRLNNQLDDYFREIKEDTQNLPGHPLIQQFIKLDPNNSYEMYQIKKRISDELYPDINYKRKDIVSFHMYSVKGGVFGDSAHYNLDQKIVDHLQENSFTINGIVSTNWSVVPAFVTVSRLIYDNVTYQPAGVIVFVLKMDPLLSIADVETFGKEGYITIVDAKNRYIYHPDKAKWGEPLSEERLAKLSSPRGQFVEHSSNGKKNIVYNVSHFTKLTIISEVSLKHLIGNLADLRTITLLIAAVILVLAFIIFNKMLLEVKRLVEVIHISRLKEKESELKHRDATLQALQSQINPHFLYNTLEVINSLAVIARNRSISSMTVRLANLLRYRVGNPRQIIHLREEIDHVSNYIKIQQERYEKLEFSLEIDEEMLDRVALFRLTIQPIVENSFLHGYENHGLPSTGIYITGKAHEDYYSLTVADKGRGMSPEWMAKYNEAFESVSEQQMLDGRVKLFTNIGLWNVHSRLRLSFGAPFGLTIVRSDETGTEIEIKLPYYSHANLQQRGDNHA</sequence>
<keyword evidence="4" id="KW-0418">Kinase</keyword>
<dbReference type="EMBL" id="JBHTIU010000063">
    <property type="protein sequence ID" value="MFD0870882.1"/>
    <property type="molecule type" value="Genomic_DNA"/>
</dbReference>
<gene>
    <name evidence="4" type="ORF">ACFQ03_17205</name>
</gene>
<dbReference type="InterPro" id="IPR010559">
    <property type="entry name" value="Sig_transdc_His_kin_internal"/>
</dbReference>
<dbReference type="InterPro" id="IPR036890">
    <property type="entry name" value="HATPase_C_sf"/>
</dbReference>
<dbReference type="InterPro" id="IPR050640">
    <property type="entry name" value="Bact_2-comp_sensor_kinase"/>
</dbReference>
<dbReference type="RefSeq" id="WP_379289665.1">
    <property type="nucleotide sequence ID" value="NZ_JBHTIU010000063.1"/>
</dbReference>